<keyword evidence="7" id="KW-0408">Iron</keyword>
<dbReference type="Gene3D" id="3.90.480.10">
    <property type="entry name" value="Sulfite Reductase Hemoprotein,Domain 2"/>
    <property type="match status" value="1"/>
</dbReference>
<comment type="cofactor">
    <cofactor evidence="1">
        <name>[4Fe-4S] cluster</name>
        <dbReference type="ChEBI" id="CHEBI:49883"/>
    </cofactor>
</comment>
<evidence type="ECO:0000256" key="8">
    <source>
        <dbReference type="ARBA" id="ARBA00023014"/>
    </source>
</evidence>
<evidence type="ECO:0000259" key="9">
    <source>
        <dbReference type="Pfam" id="PF01077"/>
    </source>
</evidence>
<gene>
    <name evidence="11" type="ORF">H0E87_017396</name>
</gene>
<evidence type="ECO:0000256" key="2">
    <source>
        <dbReference type="ARBA" id="ARBA00010429"/>
    </source>
</evidence>
<dbReference type="InterPro" id="IPR036136">
    <property type="entry name" value="Nit/Sulf_reduc_fer-like_dom_sf"/>
</dbReference>
<dbReference type="Pfam" id="PF01077">
    <property type="entry name" value="NIR_SIR"/>
    <property type="match status" value="1"/>
</dbReference>
<dbReference type="SUPFAM" id="SSF55124">
    <property type="entry name" value="Nitrite/Sulfite reductase N-terminal domain-like"/>
    <property type="match status" value="2"/>
</dbReference>
<dbReference type="GO" id="GO:0020037">
    <property type="term" value="F:heme binding"/>
    <property type="evidence" value="ECO:0007669"/>
    <property type="project" value="InterPro"/>
</dbReference>
<keyword evidence="4" id="KW-0349">Heme</keyword>
<dbReference type="PANTHER" id="PTHR32439">
    <property type="entry name" value="FERREDOXIN--NITRITE REDUCTASE, CHLOROPLASTIC"/>
    <property type="match status" value="1"/>
</dbReference>
<evidence type="ECO:0000256" key="7">
    <source>
        <dbReference type="ARBA" id="ARBA00023004"/>
    </source>
</evidence>
<dbReference type="InterPro" id="IPR051329">
    <property type="entry name" value="NIR_SIR_4Fe-4S"/>
</dbReference>
<keyword evidence="12" id="KW-1185">Reference proteome</keyword>
<dbReference type="Gene3D" id="3.90.480.20">
    <property type="match status" value="1"/>
</dbReference>
<feature type="domain" description="Nitrite/Sulfite reductase ferredoxin-like" evidence="10">
    <location>
        <begin position="278"/>
        <end position="322"/>
    </location>
</feature>
<keyword evidence="8" id="KW-0411">Iron-sulfur</keyword>
<reference evidence="11" key="1">
    <citation type="journal article" date="2021" name="J. Hered.">
        <title>Genome Assembly of Salicaceae Populus deltoides (Eastern Cottonwood) I-69 Based on Nanopore Sequencing and Hi-C Technologies.</title>
        <authorList>
            <person name="Bai S."/>
            <person name="Wu H."/>
            <person name="Zhang J."/>
            <person name="Pan Z."/>
            <person name="Zhao W."/>
            <person name="Li Z."/>
            <person name="Tong C."/>
        </authorList>
    </citation>
    <scope>NUCLEOTIDE SEQUENCE</scope>
    <source>
        <tissue evidence="11">Leaf</tissue>
    </source>
</reference>
<evidence type="ECO:0000313" key="11">
    <source>
        <dbReference type="EMBL" id="KAH8498469.1"/>
    </source>
</evidence>
<protein>
    <submittedName>
        <fullName evidence="11">Uncharacterized protein</fullName>
    </submittedName>
</protein>
<dbReference type="Pfam" id="PF03460">
    <property type="entry name" value="NIR_SIR_ferr"/>
    <property type="match status" value="1"/>
</dbReference>
<dbReference type="InterPro" id="IPR006067">
    <property type="entry name" value="NO2/SO3_Rdtase_4Fe4S_dom"/>
</dbReference>
<evidence type="ECO:0000259" key="10">
    <source>
        <dbReference type="Pfam" id="PF03460"/>
    </source>
</evidence>
<evidence type="ECO:0000256" key="5">
    <source>
        <dbReference type="ARBA" id="ARBA00022723"/>
    </source>
</evidence>
<dbReference type="InterPro" id="IPR045854">
    <property type="entry name" value="NO2/SO3_Rdtase_4Fe4S_sf"/>
</dbReference>
<comment type="similarity">
    <text evidence="2">Belongs to the nitrite and sulfite reductase 4Fe-4S domain family.</text>
</comment>
<evidence type="ECO:0000313" key="12">
    <source>
        <dbReference type="Proteomes" id="UP000807159"/>
    </source>
</evidence>
<feature type="domain" description="Nitrite/sulphite reductase 4Fe-4S" evidence="9">
    <location>
        <begin position="140"/>
        <end position="260"/>
    </location>
</feature>
<keyword evidence="3" id="KW-0004">4Fe-4S</keyword>
<evidence type="ECO:0000256" key="3">
    <source>
        <dbReference type="ARBA" id="ARBA00022485"/>
    </source>
</evidence>
<keyword evidence="6" id="KW-0560">Oxidoreductase</keyword>
<evidence type="ECO:0000256" key="4">
    <source>
        <dbReference type="ARBA" id="ARBA00022617"/>
    </source>
</evidence>
<evidence type="ECO:0000256" key="1">
    <source>
        <dbReference type="ARBA" id="ARBA00001966"/>
    </source>
</evidence>
<dbReference type="GO" id="GO:0046872">
    <property type="term" value="F:metal ion binding"/>
    <property type="evidence" value="ECO:0007669"/>
    <property type="project" value="UniProtKB-KW"/>
</dbReference>
<comment type="caution">
    <text evidence="11">The sequence shown here is derived from an EMBL/GenBank/DDBJ whole genome shotgun (WGS) entry which is preliminary data.</text>
</comment>
<dbReference type="GO" id="GO:0016491">
    <property type="term" value="F:oxidoreductase activity"/>
    <property type="evidence" value="ECO:0007669"/>
    <property type="project" value="UniProtKB-KW"/>
</dbReference>
<proteinExistence type="inferred from homology"/>
<dbReference type="Gene3D" id="3.30.413.10">
    <property type="entry name" value="Sulfite Reductase Hemoprotein, domain 1"/>
    <property type="match status" value="2"/>
</dbReference>
<evidence type="ECO:0000256" key="6">
    <source>
        <dbReference type="ARBA" id="ARBA00023002"/>
    </source>
</evidence>
<organism evidence="11 12">
    <name type="scientific">Populus deltoides</name>
    <name type="common">Eastern poplar</name>
    <name type="synonym">Eastern cottonwood</name>
    <dbReference type="NCBI Taxonomy" id="3696"/>
    <lineage>
        <taxon>Eukaryota</taxon>
        <taxon>Viridiplantae</taxon>
        <taxon>Streptophyta</taxon>
        <taxon>Embryophyta</taxon>
        <taxon>Tracheophyta</taxon>
        <taxon>Spermatophyta</taxon>
        <taxon>Magnoliopsida</taxon>
        <taxon>eudicotyledons</taxon>
        <taxon>Gunneridae</taxon>
        <taxon>Pentapetalae</taxon>
        <taxon>rosids</taxon>
        <taxon>fabids</taxon>
        <taxon>Malpighiales</taxon>
        <taxon>Salicaceae</taxon>
        <taxon>Saliceae</taxon>
        <taxon>Populus</taxon>
    </lineage>
</organism>
<dbReference type="PANTHER" id="PTHR32439:SF0">
    <property type="entry name" value="FERREDOXIN--NITRITE REDUCTASE, CHLOROPLASTIC"/>
    <property type="match status" value="1"/>
</dbReference>
<dbReference type="GO" id="GO:0051539">
    <property type="term" value="F:4 iron, 4 sulfur cluster binding"/>
    <property type="evidence" value="ECO:0007669"/>
    <property type="project" value="UniProtKB-KW"/>
</dbReference>
<dbReference type="Proteomes" id="UP000807159">
    <property type="component" value="Chromosome 9"/>
</dbReference>
<dbReference type="SUPFAM" id="SSF56014">
    <property type="entry name" value="Nitrite and sulphite reductase 4Fe-4S domain-like"/>
    <property type="match status" value="2"/>
</dbReference>
<sequence>MSSLSVRFLTPPLSHAAPSSSARQRLFAGSLTVAQPVDAGRLERPRVDERDGYYVLKEKFRQGINPQEKVKIKTEPMKLFMENGIEELAKLSMEEIDKEKSSKDDIDVRLKWLGLLHRRKHRQILKSLAEVGLTGLQSGMDTVRNPVGNPLAGIDPDEIVDTGPYTNLPPRKWNVCVVGSHDLYEHPHINDDLAYVPPLKDLRFGFNFLVGGLFSPKRRAEAVPLDAWVSADDVLPVCRAVLEAYIDLGFRGNRQKTRMMCISLIKRILYKCRALKDLDDMDGLAHLADIYGPGELRLTTEKNIIIPNIENSKIEALLKDLLLKDSFSPEPPLLMKVLVQVADIGFMGCMARDENGKVCEGADAYVGTRVGSDSLLGELYKKSVPCKDLVPWVVDILVKHFGAVPREREDVED</sequence>
<dbReference type="EMBL" id="JACEGQ020000009">
    <property type="protein sequence ID" value="KAH8498469.1"/>
    <property type="molecule type" value="Genomic_DNA"/>
</dbReference>
<dbReference type="AlphaFoldDB" id="A0A8T2Y011"/>
<keyword evidence="5" id="KW-0479">Metal-binding</keyword>
<accession>A0A8T2Y011</accession>
<name>A0A8T2Y011_POPDE</name>
<dbReference type="InterPro" id="IPR005117">
    <property type="entry name" value="NiRdtase/SiRdtase_haem-b_fer"/>
</dbReference>